<organism evidence="2 3">
    <name type="scientific">Pedobacter caeni</name>
    <dbReference type="NCBI Taxonomy" id="288992"/>
    <lineage>
        <taxon>Bacteria</taxon>
        <taxon>Pseudomonadati</taxon>
        <taxon>Bacteroidota</taxon>
        <taxon>Sphingobacteriia</taxon>
        <taxon>Sphingobacteriales</taxon>
        <taxon>Sphingobacteriaceae</taxon>
        <taxon>Pedobacter</taxon>
    </lineage>
</organism>
<dbReference type="STRING" id="288992.SAMN04488522_101978"/>
<evidence type="ECO:0000313" key="3">
    <source>
        <dbReference type="Proteomes" id="UP000184287"/>
    </source>
</evidence>
<accession>A0A1M4VQ28</accession>
<dbReference type="SUPFAM" id="SSF56925">
    <property type="entry name" value="OMPA-like"/>
    <property type="match status" value="1"/>
</dbReference>
<dbReference type="EMBL" id="FQUQ01000001">
    <property type="protein sequence ID" value="SHE70902.1"/>
    <property type="molecule type" value="Genomic_DNA"/>
</dbReference>
<sequence>MVVLFINHQNKLINYQKNNKMKTIKYLLIVAVSIFSMTTLKAQVPGLSFGIKAGANFANLHSDFKELSKEKGKLGFNIGVFARVGETLYFQPEINYTTFKSEYSYGNTTYSPNFKQMNIPLMVGYKLINKEAFNLHVSAGPDFSYTLNKPNAPLSFDYKKFNIGGVINAGVDIGSLTIDARYTRGFTKINKGLNEKTGIYNLSVGFKIF</sequence>
<name>A0A1M4VQ28_9SPHI</name>
<evidence type="ECO:0000259" key="1">
    <source>
        <dbReference type="Pfam" id="PF13568"/>
    </source>
</evidence>
<feature type="domain" description="Outer membrane protein beta-barrel" evidence="1">
    <location>
        <begin position="46"/>
        <end position="189"/>
    </location>
</feature>
<dbReference type="AlphaFoldDB" id="A0A1M4VQ28"/>
<evidence type="ECO:0000313" key="2">
    <source>
        <dbReference type="EMBL" id="SHE70902.1"/>
    </source>
</evidence>
<gene>
    <name evidence="2" type="ORF">SAMN04488522_101978</name>
</gene>
<dbReference type="Pfam" id="PF13568">
    <property type="entry name" value="OMP_b-brl_2"/>
    <property type="match status" value="1"/>
</dbReference>
<dbReference type="InterPro" id="IPR011250">
    <property type="entry name" value="OMP/PagP_B-barrel"/>
</dbReference>
<reference evidence="3" key="1">
    <citation type="submission" date="2016-11" db="EMBL/GenBank/DDBJ databases">
        <authorList>
            <person name="Varghese N."/>
            <person name="Submissions S."/>
        </authorList>
    </citation>
    <scope>NUCLEOTIDE SEQUENCE [LARGE SCALE GENOMIC DNA]</scope>
    <source>
        <strain evidence="3">DSM 16990</strain>
    </source>
</reference>
<keyword evidence="3" id="KW-1185">Reference proteome</keyword>
<dbReference type="Proteomes" id="UP000184287">
    <property type="component" value="Unassembled WGS sequence"/>
</dbReference>
<proteinExistence type="predicted"/>
<protein>
    <submittedName>
        <fullName evidence="2">Outer membrane protein beta-barrel domain-containing protein</fullName>
    </submittedName>
</protein>
<dbReference type="InterPro" id="IPR025665">
    <property type="entry name" value="Beta-barrel_OMP_2"/>
</dbReference>